<dbReference type="STRING" id="241244.ATY39_10210"/>
<reference evidence="1 2" key="1">
    <citation type="journal article" date="2016" name="Genome Announc.">
        <title>Whole-Genome Sequence of Rummeliibacillus stabekisii Strain PP9 Isolated from Antarctic Soil.</title>
        <authorList>
            <person name="da Mota F.F."/>
            <person name="Vollu R.E."/>
            <person name="Jurelevicius D."/>
            <person name="Seldin L."/>
        </authorList>
    </citation>
    <scope>NUCLEOTIDE SEQUENCE [LARGE SCALE GENOMIC DNA]</scope>
    <source>
        <strain evidence="1 2">PP9</strain>
    </source>
</reference>
<reference evidence="2" key="2">
    <citation type="submission" date="2016-03" db="EMBL/GenBank/DDBJ databases">
        <authorList>
            <person name="Ploux O."/>
        </authorList>
    </citation>
    <scope>NUCLEOTIDE SEQUENCE [LARGE SCALE GENOMIC DNA]</scope>
    <source>
        <strain evidence="2">PP9</strain>
    </source>
</reference>
<dbReference type="RefSeq" id="WP_066789409.1">
    <property type="nucleotide sequence ID" value="NZ_CP014806.1"/>
</dbReference>
<dbReference type="AlphaFoldDB" id="A0A143HEB6"/>
<evidence type="ECO:0000313" key="1">
    <source>
        <dbReference type="EMBL" id="AMW99779.1"/>
    </source>
</evidence>
<keyword evidence="2" id="KW-1185">Reference proteome</keyword>
<sequence length="387" mass="45998">MIDYKNIDFTIYQVGGSCCDKYIYESDKQMYIKEIKKEISGVDNGFKKLFYEIEHMKKNNEIYEKLYPKIYHINDDKDKYSVAMEYCFDGITLADLLRNNIIEQDYTNNSIKYVLDTLFDTVYQDNSKSPNKNYIIDNYTGRIKNRLNSLKDIGIVKVYGFSNKLYKMMELGFVLNDEFYPPIFDYINFIEKDNSLLNKLQILNTTDSHHDLIPGNILVKIDENYKSRITDFKLIDPRGVGETGSDNRHYTYDIGKLLLGADTLDIFRIFNGKCADKLYQYECVENNRMVDEYKLEFDINSPIVKKYDNTTEFIWEYLMSHPRLNEYDILRFLFSQACMYHPDVPCRIIDEKDEEIAICMYLRGSMMLRKFMDYVYGSDPFKERFII</sequence>
<dbReference type="EMBL" id="CP014806">
    <property type="protein sequence ID" value="AMW99779.1"/>
    <property type="molecule type" value="Genomic_DNA"/>
</dbReference>
<evidence type="ECO:0008006" key="3">
    <source>
        <dbReference type="Google" id="ProtNLM"/>
    </source>
</evidence>
<protein>
    <recommendedName>
        <fullName evidence="3">Protein kinase domain-containing protein</fullName>
    </recommendedName>
</protein>
<gene>
    <name evidence="1" type="ORF">ATY39_10210</name>
</gene>
<organism evidence="1 2">
    <name type="scientific">Rummeliibacillus stabekisii</name>
    <dbReference type="NCBI Taxonomy" id="241244"/>
    <lineage>
        <taxon>Bacteria</taxon>
        <taxon>Bacillati</taxon>
        <taxon>Bacillota</taxon>
        <taxon>Bacilli</taxon>
        <taxon>Bacillales</taxon>
        <taxon>Caryophanaceae</taxon>
        <taxon>Rummeliibacillus</taxon>
    </lineage>
</organism>
<dbReference type="Proteomes" id="UP000076021">
    <property type="component" value="Chromosome"/>
</dbReference>
<dbReference type="KEGG" id="rst:ATY39_10210"/>
<dbReference type="SUPFAM" id="SSF56112">
    <property type="entry name" value="Protein kinase-like (PK-like)"/>
    <property type="match status" value="1"/>
</dbReference>
<evidence type="ECO:0000313" key="2">
    <source>
        <dbReference type="Proteomes" id="UP000076021"/>
    </source>
</evidence>
<proteinExistence type="predicted"/>
<accession>A0A143HEB6</accession>
<dbReference type="InterPro" id="IPR011009">
    <property type="entry name" value="Kinase-like_dom_sf"/>
</dbReference>
<name>A0A143HEB6_9BACL</name>